<gene>
    <name evidence="10" type="primary">metI</name>
    <name evidence="10" type="ORF">NCTC13150_00079</name>
</gene>
<comment type="similarity">
    <text evidence="2">Belongs to the binding-protein-dependent transport system permease family. CysTW subfamily.</text>
</comment>
<evidence type="ECO:0000313" key="11">
    <source>
        <dbReference type="Proteomes" id="UP000377798"/>
    </source>
</evidence>
<keyword evidence="5 8" id="KW-0812">Transmembrane</keyword>
<dbReference type="PANTHER" id="PTHR30450:SF1">
    <property type="entry name" value="D-METHIONINE TRANSPORT SYSTEM PERMEASE PROTEIN METI-RELATED"/>
    <property type="match status" value="1"/>
</dbReference>
<feature type="transmembrane region" description="Helical" evidence="8">
    <location>
        <begin position="16"/>
        <end position="39"/>
    </location>
</feature>
<comment type="caution">
    <text evidence="10">The sequence shown here is derived from an EMBL/GenBank/DDBJ whole genome shotgun (WGS) entry which is preliminary data.</text>
</comment>
<keyword evidence="3 8" id="KW-0813">Transport</keyword>
<dbReference type="InterPro" id="IPR051322">
    <property type="entry name" value="AA_ABC_Transporter_Permease"/>
</dbReference>
<accession>A0A8H2QS78</accession>
<dbReference type="AlphaFoldDB" id="A0A8H2QS78"/>
<sequence length="217" mass="23592">MIEKFTSIVLPSIPDTLYMVFFSSLFSMLIGIPLALILIVTRPGGLNPKPKGYQVLDTIINTLRSFPFVILIMVVYPLSRLLIGKSIGPTAAIVPLTVAAIPFVARIMEGVFLEVDEGLVEAARAMGSTNGQILTKVILPESLPSIINSMTMTIINIIGYSAMAGMLGAGGLGEIATRYGHYRNQLDILWMSVICIIIIVQVVQWIGNRLTNTTNKK</sequence>
<evidence type="ECO:0000256" key="5">
    <source>
        <dbReference type="ARBA" id="ARBA00022692"/>
    </source>
</evidence>
<evidence type="ECO:0000259" key="9">
    <source>
        <dbReference type="PROSITE" id="PS50928"/>
    </source>
</evidence>
<keyword evidence="6 8" id="KW-1133">Transmembrane helix</keyword>
<evidence type="ECO:0000256" key="1">
    <source>
        <dbReference type="ARBA" id="ARBA00004651"/>
    </source>
</evidence>
<comment type="subcellular location">
    <subcellularLocation>
        <location evidence="1 8">Cell membrane</location>
        <topology evidence="1 8">Multi-pass membrane protein</topology>
    </subcellularLocation>
</comment>
<evidence type="ECO:0000313" key="10">
    <source>
        <dbReference type="EMBL" id="VFB15580.1"/>
    </source>
</evidence>
<feature type="transmembrane region" description="Helical" evidence="8">
    <location>
        <begin position="188"/>
        <end position="207"/>
    </location>
</feature>
<dbReference type="EMBL" id="CAACYI010000001">
    <property type="protein sequence ID" value="VFB15580.1"/>
    <property type="molecule type" value="Genomic_DNA"/>
</dbReference>
<dbReference type="FunFam" id="1.10.3720.10:FF:000002">
    <property type="entry name" value="D-methionine ABC transporter permease MetI"/>
    <property type="match status" value="1"/>
</dbReference>
<evidence type="ECO:0000256" key="2">
    <source>
        <dbReference type="ARBA" id="ARBA00007069"/>
    </source>
</evidence>
<dbReference type="Proteomes" id="UP000377798">
    <property type="component" value="Unassembled WGS sequence"/>
</dbReference>
<keyword evidence="4" id="KW-1003">Cell membrane</keyword>
<evidence type="ECO:0000256" key="7">
    <source>
        <dbReference type="ARBA" id="ARBA00023136"/>
    </source>
</evidence>
<dbReference type="Pfam" id="PF00528">
    <property type="entry name" value="BPD_transp_1"/>
    <property type="match status" value="1"/>
</dbReference>
<evidence type="ECO:0000256" key="8">
    <source>
        <dbReference type="RuleBase" id="RU363032"/>
    </source>
</evidence>
<organism evidence="10 11">
    <name type="scientific">Urinicoccus massiliensis</name>
    <dbReference type="NCBI Taxonomy" id="1723382"/>
    <lineage>
        <taxon>Bacteria</taxon>
        <taxon>Bacillati</taxon>
        <taxon>Bacillota</taxon>
        <taxon>Tissierellia</taxon>
        <taxon>Tissierellales</taxon>
        <taxon>Peptoniphilaceae</taxon>
        <taxon>Urinicoccus</taxon>
    </lineage>
</organism>
<dbReference type="RefSeq" id="WP_081944143.1">
    <property type="nucleotide sequence ID" value="NZ_CAACYI010000001.1"/>
</dbReference>
<feature type="domain" description="ABC transmembrane type-1" evidence="9">
    <location>
        <begin position="13"/>
        <end position="207"/>
    </location>
</feature>
<keyword evidence="11" id="KW-1185">Reference proteome</keyword>
<dbReference type="GO" id="GO:0005886">
    <property type="term" value="C:plasma membrane"/>
    <property type="evidence" value="ECO:0007669"/>
    <property type="project" value="UniProtKB-SubCell"/>
</dbReference>
<evidence type="ECO:0000256" key="4">
    <source>
        <dbReference type="ARBA" id="ARBA00022475"/>
    </source>
</evidence>
<reference evidence="10 11" key="1">
    <citation type="submission" date="2019-02" db="EMBL/GenBank/DDBJ databases">
        <authorList>
            <consortium name="Pathogen Informatics"/>
        </authorList>
    </citation>
    <scope>NUCLEOTIDE SEQUENCE [LARGE SCALE GENOMIC DNA]</scope>
    <source>
        <strain evidence="10 11">3012STDY7089603</strain>
    </source>
</reference>
<dbReference type="PANTHER" id="PTHR30450">
    <property type="entry name" value="ABC TRANSPORTER PERMEASE"/>
    <property type="match status" value="1"/>
</dbReference>
<dbReference type="CDD" id="cd06261">
    <property type="entry name" value="TM_PBP2"/>
    <property type="match status" value="1"/>
</dbReference>
<protein>
    <submittedName>
        <fullName evidence="10">D-methionine transport system permease protein metI</fullName>
    </submittedName>
</protein>
<keyword evidence="7 8" id="KW-0472">Membrane</keyword>
<name>A0A8H2QS78_9FIRM</name>
<proteinExistence type="inferred from homology"/>
<dbReference type="Gene3D" id="1.10.3720.10">
    <property type="entry name" value="MetI-like"/>
    <property type="match status" value="1"/>
</dbReference>
<dbReference type="PROSITE" id="PS50928">
    <property type="entry name" value="ABC_TM1"/>
    <property type="match status" value="1"/>
</dbReference>
<dbReference type="InterPro" id="IPR035906">
    <property type="entry name" value="MetI-like_sf"/>
</dbReference>
<dbReference type="SUPFAM" id="SSF161098">
    <property type="entry name" value="MetI-like"/>
    <property type="match status" value="1"/>
</dbReference>
<feature type="transmembrane region" description="Helical" evidence="8">
    <location>
        <begin position="154"/>
        <end position="176"/>
    </location>
</feature>
<dbReference type="GO" id="GO:0048473">
    <property type="term" value="P:D-methionine transmembrane transport"/>
    <property type="evidence" value="ECO:0007669"/>
    <property type="project" value="TreeGrafter"/>
</dbReference>
<evidence type="ECO:0000256" key="3">
    <source>
        <dbReference type="ARBA" id="ARBA00022448"/>
    </source>
</evidence>
<evidence type="ECO:0000256" key="6">
    <source>
        <dbReference type="ARBA" id="ARBA00022989"/>
    </source>
</evidence>
<feature type="transmembrane region" description="Helical" evidence="8">
    <location>
        <begin position="59"/>
        <end position="78"/>
    </location>
</feature>
<dbReference type="InterPro" id="IPR000515">
    <property type="entry name" value="MetI-like"/>
</dbReference>